<dbReference type="OrthoDB" id="1438005at2"/>
<dbReference type="AlphaFoldDB" id="A0A368ZAK9"/>
<protein>
    <recommendedName>
        <fullName evidence="4">Lipoprotein</fullName>
    </recommendedName>
</protein>
<keyword evidence="1" id="KW-0732">Signal</keyword>
<evidence type="ECO:0000313" key="2">
    <source>
        <dbReference type="EMBL" id="RCW89823.1"/>
    </source>
</evidence>
<evidence type="ECO:0000256" key="1">
    <source>
        <dbReference type="SAM" id="SignalP"/>
    </source>
</evidence>
<feature type="signal peptide" evidence="1">
    <location>
        <begin position="1"/>
        <end position="22"/>
    </location>
</feature>
<gene>
    <name evidence="2" type="ORF">DFQ08_1073</name>
</gene>
<dbReference type="RefSeq" id="WP_147269486.1">
    <property type="nucleotide sequence ID" value="NZ_QPJO01000007.1"/>
</dbReference>
<organism evidence="2 3">
    <name type="scientific">Winogradskyella arenosi</name>
    <dbReference type="NCBI Taxonomy" id="533325"/>
    <lineage>
        <taxon>Bacteria</taxon>
        <taxon>Pseudomonadati</taxon>
        <taxon>Bacteroidota</taxon>
        <taxon>Flavobacteriia</taxon>
        <taxon>Flavobacteriales</taxon>
        <taxon>Flavobacteriaceae</taxon>
        <taxon>Winogradskyella</taxon>
    </lineage>
</organism>
<dbReference type="Proteomes" id="UP000253436">
    <property type="component" value="Unassembled WGS sequence"/>
</dbReference>
<dbReference type="PROSITE" id="PS51257">
    <property type="entry name" value="PROKAR_LIPOPROTEIN"/>
    <property type="match status" value="1"/>
</dbReference>
<accession>A0A368ZAK9</accession>
<feature type="chain" id="PRO_5016654067" description="Lipoprotein" evidence="1">
    <location>
        <begin position="23"/>
        <end position="236"/>
    </location>
</feature>
<sequence length="236" mass="27959">MRFIYIILLLILTFGCSSNNNASEFEKVLGKENNATLTLLVNDFENDFLKKQYPNSELNESYKKFLIDYKNGSLENWVPLPKKITESFNSSQLEKEMYYHPDSVWILPNSSFDKIEEDSLIFLDVNRPYIKLRKKNLMFSSPEKTIYEYDRHYIKIDSTTDKDSLINKIMNVKYVNHYNGKYIQTTNYIRKFGGFFERFSDQKGIIDKKQFCDLVLKEADLNDELIRKLIVLELVL</sequence>
<keyword evidence="3" id="KW-1185">Reference proteome</keyword>
<comment type="caution">
    <text evidence="2">The sequence shown here is derived from an EMBL/GenBank/DDBJ whole genome shotgun (WGS) entry which is preliminary data.</text>
</comment>
<dbReference type="EMBL" id="QPJO01000007">
    <property type="protein sequence ID" value="RCW89823.1"/>
    <property type="molecule type" value="Genomic_DNA"/>
</dbReference>
<evidence type="ECO:0000313" key="3">
    <source>
        <dbReference type="Proteomes" id="UP000253436"/>
    </source>
</evidence>
<proteinExistence type="predicted"/>
<reference evidence="2 3" key="1">
    <citation type="submission" date="2018-07" db="EMBL/GenBank/DDBJ databases">
        <title>Genomic Encyclopedia of Type Strains, Phase III (KMG-III): the genomes of soil and plant-associated and newly described type strains.</title>
        <authorList>
            <person name="Whitman W."/>
        </authorList>
    </citation>
    <scope>NUCLEOTIDE SEQUENCE [LARGE SCALE GENOMIC DNA]</scope>
    <source>
        <strain evidence="2 3">CECT 7958</strain>
    </source>
</reference>
<name>A0A368ZAK9_9FLAO</name>
<evidence type="ECO:0008006" key="4">
    <source>
        <dbReference type="Google" id="ProtNLM"/>
    </source>
</evidence>